<dbReference type="Pfam" id="PF09435">
    <property type="entry name" value="DUF2015"/>
    <property type="match status" value="1"/>
</dbReference>
<comment type="caution">
    <text evidence="4">The sequence shown here is derived from an EMBL/GenBank/DDBJ whole genome shotgun (WGS) entry which is preliminary data.</text>
</comment>
<keyword evidence="3" id="KW-0472">Membrane</keyword>
<dbReference type="PANTHER" id="PTHR28023">
    <property type="entry name" value="UPF0357 PROTEIN YCL012C"/>
    <property type="match status" value="1"/>
</dbReference>
<dbReference type="EMBL" id="LCZI01000710">
    <property type="protein sequence ID" value="KKZ64988.1"/>
    <property type="molecule type" value="Genomic_DNA"/>
</dbReference>
<feature type="transmembrane region" description="Helical" evidence="3">
    <location>
        <begin position="6"/>
        <end position="22"/>
    </location>
</feature>
<comment type="similarity">
    <text evidence="1">Belongs to the UPF0357 family.</text>
</comment>
<evidence type="ECO:0000313" key="4">
    <source>
        <dbReference type="EMBL" id="KKZ64988.1"/>
    </source>
</evidence>
<name>A0A0G2I3N7_9EURO</name>
<sequence>MSYLLYSLTFLVLVTGTVLYLTRTRWLPLLPLPDYLYSRLPNTFTGDIEAGLSSADFDLSSNVATGDARAGLDRVAKREVLKIMKRRRVDFNEARRIYMEQRFAKNDIGPDGRPRDPKFVSFS</sequence>
<protein>
    <submittedName>
        <fullName evidence="4">Uncharacterized protein</fullName>
    </submittedName>
</protein>
<evidence type="ECO:0000256" key="2">
    <source>
        <dbReference type="ARBA" id="ARBA00022729"/>
    </source>
</evidence>
<dbReference type="VEuPathDB" id="FungiDB:EMCG_09114"/>
<dbReference type="PANTHER" id="PTHR28023:SF1">
    <property type="entry name" value="UPF0357 PROTEIN YCL012C"/>
    <property type="match status" value="1"/>
</dbReference>
<proteinExistence type="inferred from homology"/>
<gene>
    <name evidence="4" type="ORF">EMCG_09114</name>
</gene>
<evidence type="ECO:0000256" key="3">
    <source>
        <dbReference type="SAM" id="Phobius"/>
    </source>
</evidence>
<accession>A0A0G2I3N7</accession>
<keyword evidence="3" id="KW-0812">Transmembrane</keyword>
<dbReference type="Proteomes" id="UP000034164">
    <property type="component" value="Unassembled WGS sequence"/>
</dbReference>
<reference evidence="5" key="1">
    <citation type="journal article" date="2015" name="PLoS Genet.">
        <title>The dynamic genome and transcriptome of the human fungal pathogen Blastomyces and close relative Emmonsia.</title>
        <authorList>
            <person name="Munoz J.F."/>
            <person name="Gauthier G.M."/>
            <person name="Desjardins C.A."/>
            <person name="Gallo J.E."/>
            <person name="Holder J."/>
            <person name="Sullivan T.D."/>
            <person name="Marty A.J."/>
            <person name="Carmen J.C."/>
            <person name="Chen Z."/>
            <person name="Ding L."/>
            <person name="Gujja S."/>
            <person name="Magrini V."/>
            <person name="Misas E."/>
            <person name="Mitreva M."/>
            <person name="Priest M."/>
            <person name="Saif S."/>
            <person name="Whiston E.A."/>
            <person name="Young S."/>
            <person name="Zeng Q."/>
            <person name="Goldman W.E."/>
            <person name="Mardis E.R."/>
            <person name="Taylor J.W."/>
            <person name="McEwen J.G."/>
            <person name="Clay O.K."/>
            <person name="Klein B.S."/>
            <person name="Cuomo C.A."/>
        </authorList>
    </citation>
    <scope>NUCLEOTIDE SEQUENCE [LARGE SCALE GENOMIC DNA]</scope>
    <source>
        <strain evidence="5">UAMH 3008</strain>
    </source>
</reference>
<organism evidence="4 5">
    <name type="scientific">[Emmonsia] crescens</name>
    <dbReference type="NCBI Taxonomy" id="73230"/>
    <lineage>
        <taxon>Eukaryota</taxon>
        <taxon>Fungi</taxon>
        <taxon>Dikarya</taxon>
        <taxon>Ascomycota</taxon>
        <taxon>Pezizomycotina</taxon>
        <taxon>Eurotiomycetes</taxon>
        <taxon>Eurotiomycetidae</taxon>
        <taxon>Onygenales</taxon>
        <taxon>Ajellomycetaceae</taxon>
        <taxon>Emergomyces</taxon>
    </lineage>
</organism>
<evidence type="ECO:0000256" key="1">
    <source>
        <dbReference type="ARBA" id="ARBA00008325"/>
    </source>
</evidence>
<evidence type="ECO:0000313" key="5">
    <source>
        <dbReference type="Proteomes" id="UP000034164"/>
    </source>
</evidence>
<dbReference type="InterPro" id="IPR018559">
    <property type="entry name" value="DUF2015"/>
</dbReference>
<keyword evidence="2" id="KW-0732">Signal</keyword>
<dbReference type="AlphaFoldDB" id="A0A0G2I3N7"/>
<keyword evidence="3" id="KW-1133">Transmembrane helix</keyword>
<dbReference type="OrthoDB" id="447314at2759"/>